<dbReference type="Proteomes" id="UP000271241">
    <property type="component" value="Unassembled WGS sequence"/>
</dbReference>
<accession>A0A4P9XLV8</accession>
<evidence type="ECO:0000313" key="2">
    <source>
        <dbReference type="EMBL" id="RKP06812.1"/>
    </source>
</evidence>
<organism evidence="2 3">
    <name type="scientific">Thamnocephalis sphaerospora</name>
    <dbReference type="NCBI Taxonomy" id="78915"/>
    <lineage>
        <taxon>Eukaryota</taxon>
        <taxon>Fungi</taxon>
        <taxon>Fungi incertae sedis</taxon>
        <taxon>Zoopagomycota</taxon>
        <taxon>Zoopagomycotina</taxon>
        <taxon>Zoopagomycetes</taxon>
        <taxon>Zoopagales</taxon>
        <taxon>Sigmoideomycetaceae</taxon>
        <taxon>Thamnocephalis</taxon>
    </lineage>
</organism>
<reference evidence="3" key="1">
    <citation type="journal article" date="2018" name="Nat. Microbiol.">
        <title>Leveraging single-cell genomics to expand the fungal tree of life.</title>
        <authorList>
            <person name="Ahrendt S.R."/>
            <person name="Quandt C.A."/>
            <person name="Ciobanu D."/>
            <person name="Clum A."/>
            <person name="Salamov A."/>
            <person name="Andreopoulos B."/>
            <person name="Cheng J.F."/>
            <person name="Woyke T."/>
            <person name="Pelin A."/>
            <person name="Henrissat B."/>
            <person name="Reynolds N.K."/>
            <person name="Benny G.L."/>
            <person name="Smith M.E."/>
            <person name="James T.Y."/>
            <person name="Grigoriev I.V."/>
        </authorList>
    </citation>
    <scope>NUCLEOTIDE SEQUENCE [LARGE SCALE GENOMIC DNA]</scope>
    <source>
        <strain evidence="3">RSA 1356</strain>
    </source>
</reference>
<dbReference type="EMBL" id="KZ992813">
    <property type="protein sequence ID" value="RKP06812.1"/>
    <property type="molecule type" value="Genomic_DNA"/>
</dbReference>
<name>A0A4P9XLV8_9FUNG</name>
<keyword evidence="1" id="KW-0472">Membrane</keyword>
<keyword evidence="1" id="KW-0812">Transmembrane</keyword>
<dbReference type="AlphaFoldDB" id="A0A4P9XLV8"/>
<evidence type="ECO:0000256" key="1">
    <source>
        <dbReference type="SAM" id="Phobius"/>
    </source>
</evidence>
<feature type="transmembrane region" description="Helical" evidence="1">
    <location>
        <begin position="40"/>
        <end position="59"/>
    </location>
</feature>
<keyword evidence="1" id="KW-1133">Transmembrane helix</keyword>
<feature type="transmembrane region" description="Helical" evidence="1">
    <location>
        <begin position="105"/>
        <end position="124"/>
    </location>
</feature>
<feature type="transmembrane region" description="Helical" evidence="1">
    <location>
        <begin position="71"/>
        <end position="93"/>
    </location>
</feature>
<protein>
    <submittedName>
        <fullName evidence="2">Uncharacterized protein</fullName>
    </submittedName>
</protein>
<evidence type="ECO:0000313" key="3">
    <source>
        <dbReference type="Proteomes" id="UP000271241"/>
    </source>
</evidence>
<sequence length="182" mass="20082">MSSEPAGRTTINGFEYIVLASGDLDEIALPMVIARRNQPVQWICLVQAVSGVIFGAMLISISLPGDSNCQMLVWTGVPLMTISLMCADVVLVMKAYVAHGRLKPLLYLGAFMVMLQFVPSALILRKTKLFMTTSYACATDAPAYYPWLRLGLDLPINILFLQRFSTLSSKITRAMDQMPGRD</sequence>
<gene>
    <name evidence="2" type="ORF">THASP1DRAFT_31372</name>
</gene>
<keyword evidence="3" id="KW-1185">Reference proteome</keyword>
<proteinExistence type="predicted"/>